<dbReference type="Proteomes" id="UP001383192">
    <property type="component" value="Unassembled WGS sequence"/>
</dbReference>
<reference evidence="1 2" key="1">
    <citation type="submission" date="2024-01" db="EMBL/GenBank/DDBJ databases">
        <title>A draft genome for a cacao thread blight-causing isolate of Paramarasmius palmivorus.</title>
        <authorList>
            <person name="Baruah I.K."/>
            <person name="Bukari Y."/>
            <person name="Amoako-Attah I."/>
            <person name="Meinhardt L.W."/>
            <person name="Bailey B.A."/>
            <person name="Cohen S.P."/>
        </authorList>
    </citation>
    <scope>NUCLEOTIDE SEQUENCE [LARGE SCALE GENOMIC DNA]</scope>
    <source>
        <strain evidence="1 2">GH-12</strain>
    </source>
</reference>
<keyword evidence="2" id="KW-1185">Reference proteome</keyword>
<dbReference type="EMBL" id="JAYKXP010000015">
    <property type="protein sequence ID" value="KAK7050031.1"/>
    <property type="molecule type" value="Genomic_DNA"/>
</dbReference>
<evidence type="ECO:0000313" key="1">
    <source>
        <dbReference type="EMBL" id="KAK7050031.1"/>
    </source>
</evidence>
<protein>
    <submittedName>
        <fullName evidence="1">Uncharacterized protein</fullName>
    </submittedName>
</protein>
<proteinExistence type="predicted"/>
<organism evidence="1 2">
    <name type="scientific">Paramarasmius palmivorus</name>
    <dbReference type="NCBI Taxonomy" id="297713"/>
    <lineage>
        <taxon>Eukaryota</taxon>
        <taxon>Fungi</taxon>
        <taxon>Dikarya</taxon>
        <taxon>Basidiomycota</taxon>
        <taxon>Agaricomycotina</taxon>
        <taxon>Agaricomycetes</taxon>
        <taxon>Agaricomycetidae</taxon>
        <taxon>Agaricales</taxon>
        <taxon>Marasmiineae</taxon>
        <taxon>Marasmiaceae</taxon>
        <taxon>Paramarasmius</taxon>
    </lineage>
</organism>
<gene>
    <name evidence="1" type="ORF">VNI00_005463</name>
</gene>
<comment type="caution">
    <text evidence="1">The sequence shown here is derived from an EMBL/GenBank/DDBJ whole genome shotgun (WGS) entry which is preliminary data.</text>
</comment>
<dbReference type="AlphaFoldDB" id="A0AAW0DDR5"/>
<evidence type="ECO:0000313" key="2">
    <source>
        <dbReference type="Proteomes" id="UP001383192"/>
    </source>
</evidence>
<accession>A0AAW0DDR5</accession>
<name>A0AAW0DDR5_9AGAR</name>
<sequence length="142" mass="16237">MQELKTQSRRSIQTMMPRRVIFTFVEGPRLLLTVVEFDDNADNIQVYEAGTTVNMKVNMVAHHTGYAVCFSAFSIRASSLIKVTTVECLYRKRCIFKSATTTCFMMHFQVDLKAQKPISELFLWPVYADESIGPSKWPKNGT</sequence>